<evidence type="ECO:0000256" key="1">
    <source>
        <dbReference type="SAM" id="MobiDB-lite"/>
    </source>
</evidence>
<accession>A0A5B6V635</accession>
<protein>
    <submittedName>
        <fullName evidence="2">Endoplasmic reticulum-Golgi intermediate compartment protein 3-like isoform X5</fullName>
    </submittedName>
</protein>
<name>A0A5B6V635_9ROSI</name>
<organism evidence="2 3">
    <name type="scientific">Gossypium australe</name>
    <dbReference type="NCBI Taxonomy" id="47621"/>
    <lineage>
        <taxon>Eukaryota</taxon>
        <taxon>Viridiplantae</taxon>
        <taxon>Streptophyta</taxon>
        <taxon>Embryophyta</taxon>
        <taxon>Tracheophyta</taxon>
        <taxon>Spermatophyta</taxon>
        <taxon>Magnoliopsida</taxon>
        <taxon>eudicotyledons</taxon>
        <taxon>Gunneridae</taxon>
        <taxon>Pentapetalae</taxon>
        <taxon>rosids</taxon>
        <taxon>malvids</taxon>
        <taxon>Malvales</taxon>
        <taxon>Malvaceae</taxon>
        <taxon>Malvoideae</taxon>
        <taxon>Gossypium</taxon>
    </lineage>
</organism>
<feature type="compositionally biased region" description="Basic and acidic residues" evidence="1">
    <location>
        <begin position="1"/>
        <end position="12"/>
    </location>
</feature>
<dbReference type="EMBL" id="SMMG02000008">
    <property type="protein sequence ID" value="KAA3464456.1"/>
    <property type="molecule type" value="Genomic_DNA"/>
</dbReference>
<gene>
    <name evidence="2" type="ORF">EPI10_008703</name>
</gene>
<sequence length="85" mass="9794">MEKWKEIDKKEEDGPEANYKKPGCVSSYGGTFVAEDAIGSTCLDCWFSDNGHAVYSRAYVLPNNIRRSRGLHFFSNFHQFCYLFL</sequence>
<dbReference type="AlphaFoldDB" id="A0A5B6V635"/>
<feature type="region of interest" description="Disordered" evidence="1">
    <location>
        <begin position="1"/>
        <end position="20"/>
    </location>
</feature>
<evidence type="ECO:0000313" key="3">
    <source>
        <dbReference type="Proteomes" id="UP000325315"/>
    </source>
</evidence>
<evidence type="ECO:0000313" key="2">
    <source>
        <dbReference type="EMBL" id="KAA3464456.1"/>
    </source>
</evidence>
<proteinExistence type="predicted"/>
<keyword evidence="3" id="KW-1185">Reference proteome</keyword>
<reference evidence="3" key="1">
    <citation type="journal article" date="2019" name="Plant Biotechnol. J.">
        <title>Genome sequencing of the Australian wild diploid species Gossypium australe highlights disease resistance and delayed gland morphogenesis.</title>
        <authorList>
            <person name="Cai Y."/>
            <person name="Cai X."/>
            <person name="Wang Q."/>
            <person name="Wang P."/>
            <person name="Zhang Y."/>
            <person name="Cai C."/>
            <person name="Xu Y."/>
            <person name="Wang K."/>
            <person name="Zhou Z."/>
            <person name="Wang C."/>
            <person name="Geng S."/>
            <person name="Li B."/>
            <person name="Dong Q."/>
            <person name="Hou Y."/>
            <person name="Wang H."/>
            <person name="Ai P."/>
            <person name="Liu Z."/>
            <person name="Yi F."/>
            <person name="Sun M."/>
            <person name="An G."/>
            <person name="Cheng J."/>
            <person name="Zhang Y."/>
            <person name="Shi Q."/>
            <person name="Xie Y."/>
            <person name="Shi X."/>
            <person name="Chang Y."/>
            <person name="Huang F."/>
            <person name="Chen Y."/>
            <person name="Hong S."/>
            <person name="Mi L."/>
            <person name="Sun Q."/>
            <person name="Zhang L."/>
            <person name="Zhou B."/>
            <person name="Peng R."/>
            <person name="Zhang X."/>
            <person name="Liu F."/>
        </authorList>
    </citation>
    <scope>NUCLEOTIDE SEQUENCE [LARGE SCALE GENOMIC DNA]</scope>
    <source>
        <strain evidence="3">cv. PA1801</strain>
    </source>
</reference>
<comment type="caution">
    <text evidence="2">The sequence shown here is derived from an EMBL/GenBank/DDBJ whole genome shotgun (WGS) entry which is preliminary data.</text>
</comment>
<dbReference type="Proteomes" id="UP000325315">
    <property type="component" value="Unassembled WGS sequence"/>
</dbReference>
<dbReference type="OrthoDB" id="951374at2759"/>